<dbReference type="EMBL" id="ONZQ02000019">
    <property type="protein sequence ID" value="SPO07298.1"/>
    <property type="molecule type" value="Genomic_DNA"/>
</dbReference>
<dbReference type="AlphaFoldDB" id="A0AAE8N8F9"/>
<evidence type="ECO:0000313" key="2">
    <source>
        <dbReference type="Proteomes" id="UP001187682"/>
    </source>
</evidence>
<comment type="caution">
    <text evidence="1">The sequence shown here is derived from an EMBL/GenBank/DDBJ whole genome shotgun (WGS) entry which is preliminary data.</text>
</comment>
<dbReference type="Proteomes" id="UP001187682">
    <property type="component" value="Unassembled WGS sequence"/>
</dbReference>
<proteinExistence type="predicted"/>
<protein>
    <submittedName>
        <fullName evidence="1">Uncharacterized protein</fullName>
    </submittedName>
</protein>
<name>A0AAE8N8F9_9PEZI</name>
<gene>
    <name evidence="1" type="ORF">DNG_09992</name>
</gene>
<keyword evidence="2" id="KW-1185">Reference proteome</keyword>
<sequence>MSRLNHGLVPIAKISLEPPHQCLLPCKELMGHAF</sequence>
<evidence type="ECO:0000313" key="1">
    <source>
        <dbReference type="EMBL" id="SPO07298.1"/>
    </source>
</evidence>
<organism evidence="1 2">
    <name type="scientific">Cephalotrichum gorgonifer</name>
    <dbReference type="NCBI Taxonomy" id="2041049"/>
    <lineage>
        <taxon>Eukaryota</taxon>
        <taxon>Fungi</taxon>
        <taxon>Dikarya</taxon>
        <taxon>Ascomycota</taxon>
        <taxon>Pezizomycotina</taxon>
        <taxon>Sordariomycetes</taxon>
        <taxon>Hypocreomycetidae</taxon>
        <taxon>Microascales</taxon>
        <taxon>Microascaceae</taxon>
        <taxon>Cephalotrichum</taxon>
    </lineage>
</organism>
<reference evidence="1" key="1">
    <citation type="submission" date="2018-03" db="EMBL/GenBank/DDBJ databases">
        <authorList>
            <person name="Guldener U."/>
        </authorList>
    </citation>
    <scope>NUCLEOTIDE SEQUENCE</scope>
</reference>
<accession>A0AAE8N8F9</accession>